<feature type="signal peptide" evidence="7">
    <location>
        <begin position="1"/>
        <end position="19"/>
    </location>
</feature>
<dbReference type="InterPro" id="IPR045864">
    <property type="entry name" value="aa-tRNA-synth_II/BPL/LPL"/>
</dbReference>
<dbReference type="VEuPathDB" id="PlasmoDB:AK88_03183"/>
<gene>
    <name evidence="9" type="ORF">AK88_03183</name>
</gene>
<dbReference type="GO" id="GO:0006422">
    <property type="term" value="P:aspartyl-tRNA aminoacylation"/>
    <property type="evidence" value="ECO:0007669"/>
    <property type="project" value="InterPro"/>
</dbReference>
<evidence type="ECO:0000313" key="10">
    <source>
        <dbReference type="Proteomes" id="UP000054561"/>
    </source>
</evidence>
<feature type="compositionally biased region" description="Polar residues" evidence="6">
    <location>
        <begin position="468"/>
        <end position="484"/>
    </location>
</feature>
<dbReference type="OMA" id="MYTYIKN"/>
<dbReference type="GO" id="GO:0003723">
    <property type="term" value="F:RNA binding"/>
    <property type="evidence" value="ECO:0007669"/>
    <property type="project" value="TreeGrafter"/>
</dbReference>
<evidence type="ECO:0000256" key="1">
    <source>
        <dbReference type="ARBA" id="ARBA00022490"/>
    </source>
</evidence>
<keyword evidence="5" id="KW-0030">Aminoacyl-tRNA synthetase</keyword>
<evidence type="ECO:0000259" key="8">
    <source>
        <dbReference type="PROSITE" id="PS50862"/>
    </source>
</evidence>
<dbReference type="EMBL" id="KQ001679">
    <property type="protein sequence ID" value="KJP87137.1"/>
    <property type="molecule type" value="Genomic_DNA"/>
</dbReference>
<feature type="domain" description="Aminoacyl-transfer RNA synthetases class-II family profile" evidence="8">
    <location>
        <begin position="403"/>
        <end position="970"/>
    </location>
</feature>
<dbReference type="GO" id="GO:0005524">
    <property type="term" value="F:ATP binding"/>
    <property type="evidence" value="ECO:0007669"/>
    <property type="project" value="InterPro"/>
</dbReference>
<accession>A0A0D9QK29</accession>
<dbReference type="GO" id="GO:0005829">
    <property type="term" value="C:cytosol"/>
    <property type="evidence" value="ECO:0007669"/>
    <property type="project" value="TreeGrafter"/>
</dbReference>
<organism evidence="9 10">
    <name type="scientific">Plasmodium fragile</name>
    <dbReference type="NCBI Taxonomy" id="5857"/>
    <lineage>
        <taxon>Eukaryota</taxon>
        <taxon>Sar</taxon>
        <taxon>Alveolata</taxon>
        <taxon>Apicomplexa</taxon>
        <taxon>Aconoidasida</taxon>
        <taxon>Haemosporida</taxon>
        <taxon>Plasmodiidae</taxon>
        <taxon>Plasmodium</taxon>
        <taxon>Plasmodium (Plasmodium)</taxon>
    </lineage>
</organism>
<dbReference type="PANTHER" id="PTHR43450:SF1">
    <property type="entry name" value="ASPARTATE--TRNA LIGASE, CYTOPLASMIC"/>
    <property type="match status" value="1"/>
</dbReference>
<dbReference type="AlphaFoldDB" id="A0A0D9QK29"/>
<proteinExistence type="predicted"/>
<keyword evidence="1" id="KW-0963">Cytoplasm</keyword>
<dbReference type="RefSeq" id="XP_012336228.1">
    <property type="nucleotide sequence ID" value="XM_012480805.1"/>
</dbReference>
<evidence type="ECO:0000313" key="9">
    <source>
        <dbReference type="EMBL" id="KJP87137.1"/>
    </source>
</evidence>
<evidence type="ECO:0000256" key="4">
    <source>
        <dbReference type="ARBA" id="ARBA00022840"/>
    </source>
</evidence>
<dbReference type="GO" id="GO:0004815">
    <property type="term" value="F:aspartate-tRNA ligase activity"/>
    <property type="evidence" value="ECO:0007669"/>
    <property type="project" value="InterPro"/>
</dbReference>
<dbReference type="PANTHER" id="PTHR43450">
    <property type="entry name" value="ASPARTYL-TRNA SYNTHETASE"/>
    <property type="match status" value="1"/>
</dbReference>
<dbReference type="InterPro" id="IPR012340">
    <property type="entry name" value="NA-bd_OB-fold"/>
</dbReference>
<dbReference type="Gene3D" id="3.30.930.10">
    <property type="entry name" value="Bira Bifunctional Protein, Domain 2"/>
    <property type="match status" value="2"/>
</dbReference>
<dbReference type="GO" id="GO:0017101">
    <property type="term" value="C:aminoacyl-tRNA synthetase multienzyme complex"/>
    <property type="evidence" value="ECO:0007669"/>
    <property type="project" value="TreeGrafter"/>
</dbReference>
<evidence type="ECO:0000256" key="6">
    <source>
        <dbReference type="SAM" id="MobiDB-lite"/>
    </source>
</evidence>
<sequence length="970" mass="110275">MKPAKGVLLLLWHIHIMTYLQKSILCYKQRGSYNLQLSQGGPRREPLAYVSSSVGRRPSKCFSNKCLSPSGIHKKRTSQLNSLCGGDVSPPVGFSRFSDETSRGLSHGKRKKNICTCRLSGWKNRSSVLYMLKIKGEGQKKQPSESDHSGDAPSLLHLAQVGDLSFCYGTANRQNCYSTYEQIVQYIEQHRGEFSSCSSPSSEVTHVGGESIRRTIVEKNYTLIRGRVEQKVKQSRRILLRLRQERGIYLTCVYEKKKGGSTEGEDDLFTYIKKIRNESVVDIVGRVKVHGGLSRCRVPFVESILNEKCIEVVVSSIRCISEAFDDVPVMVNEGRAFWAARAGAGLRGGDMVGYDMARGDAFLGGDKLGDTARRPAKLNTSEVILKLQHPSLHHRHPMNHIVFEIKSRIAQRFREMLRRDGYTEVFTSKMVDLGGGRAHDAAASSEEKNVGDSACSNGEHAPDDANHASRTTSRSMHGRTSFQLNGSEGGSRCYKIEGGKVILAQSPQFYKQMLINSDFERIYEMNYSYRNEKFHTSRHLNEFLSLDMERVLYHNYYEIVMPMYNMLKRLNEYMLERFAEELNLISSFFGGHDFEPSKFPDSPFVLSFCEARDILDKHASNSLRDTSNYSPFEVQEGGKRKKTHAPCNMSQGDVKILTNEEKDELKKRISFEAPTGDMLHDVYFTQKVEGMYRVHQGGVRTDGKSSPWEGDPHDENVYAFLNGFNRDELYKNLLLFLNRLYEGGREVNASLGPNDTPSTAFHDGQVECKFSLLNLLRKNPRVQEADDVYEVHVTESAQSKELKEKYLHSPDLTNEELQFLHHFLKKNFGVDLFIIDQYPWHLRPYYTGHNLYDIRFTNSFDFVYKGVEIISGSQRINHLPILLYKIMNTCESVQSPRKKVCSALCMTEGANFSLSEYLKQCEKLIDGDSTLKKYINSFRFGSKPHGGLALGFERYLLAALNLGNVKRAVF</sequence>
<keyword evidence="2" id="KW-0436">Ligase</keyword>
<dbReference type="InterPro" id="IPR004523">
    <property type="entry name" value="Asp-tRNA_synthase_2"/>
</dbReference>
<feature type="compositionally biased region" description="Basic and acidic residues" evidence="6">
    <location>
        <begin position="437"/>
        <end position="450"/>
    </location>
</feature>
<reference evidence="9 10" key="1">
    <citation type="submission" date="2014-03" db="EMBL/GenBank/DDBJ databases">
        <title>The Genome Sequence of Plasmodium fragile nilgiri.</title>
        <authorList>
            <consortium name="The Broad Institute Genomics Platform"/>
            <consortium name="The Broad Institute Genome Sequencing Center for Infectious Disease"/>
            <person name="Neafsey D."/>
            <person name="Duraisingh M."/>
            <person name="Young S.K."/>
            <person name="Zeng Q."/>
            <person name="Gargeya S."/>
            <person name="Abouelleil A."/>
            <person name="Alvarado L."/>
            <person name="Chapman S.B."/>
            <person name="Gainer-Dewar J."/>
            <person name="Goldberg J."/>
            <person name="Griggs A."/>
            <person name="Gujja S."/>
            <person name="Hansen M."/>
            <person name="Howarth C."/>
            <person name="Imamovic A."/>
            <person name="Larimer J."/>
            <person name="Pearson M."/>
            <person name="Poon T.W."/>
            <person name="Priest M."/>
            <person name="Roberts A."/>
            <person name="Saif S."/>
            <person name="Shea T."/>
            <person name="Sykes S."/>
            <person name="Wortman J."/>
            <person name="Nusbaum C."/>
            <person name="Birren B."/>
        </authorList>
    </citation>
    <scope>NUCLEOTIDE SEQUENCE [LARGE SCALE GENOMIC DNA]</scope>
    <source>
        <strain evidence="10">nilgiri</strain>
    </source>
</reference>
<dbReference type="Gene3D" id="2.40.50.140">
    <property type="entry name" value="Nucleic acid-binding proteins"/>
    <property type="match status" value="1"/>
</dbReference>
<protein>
    <recommendedName>
        <fullName evidence="8">Aminoacyl-transfer RNA synthetases class-II family profile domain-containing protein</fullName>
    </recommendedName>
</protein>
<dbReference type="InterPro" id="IPR004364">
    <property type="entry name" value="Aa-tRNA-synt_II"/>
</dbReference>
<evidence type="ECO:0000256" key="3">
    <source>
        <dbReference type="ARBA" id="ARBA00022741"/>
    </source>
</evidence>
<dbReference type="Pfam" id="PF00152">
    <property type="entry name" value="tRNA-synt_2"/>
    <property type="match status" value="1"/>
</dbReference>
<evidence type="ECO:0000256" key="2">
    <source>
        <dbReference type="ARBA" id="ARBA00022598"/>
    </source>
</evidence>
<keyword evidence="4" id="KW-0067">ATP-binding</keyword>
<dbReference type="PROSITE" id="PS50862">
    <property type="entry name" value="AA_TRNA_LIGASE_II"/>
    <property type="match status" value="1"/>
</dbReference>
<feature type="region of interest" description="Disordered" evidence="6">
    <location>
        <begin position="436"/>
        <end position="484"/>
    </location>
</feature>
<dbReference type="GeneID" id="24268497"/>
<dbReference type="InterPro" id="IPR006195">
    <property type="entry name" value="aa-tRNA-synth_II"/>
</dbReference>
<feature type="chain" id="PRO_5002343766" description="Aminoacyl-transfer RNA synthetases class-II family profile domain-containing protein" evidence="7">
    <location>
        <begin position="20"/>
        <end position="970"/>
    </location>
</feature>
<dbReference type="OrthoDB" id="372395at2759"/>
<name>A0A0D9QK29_PLAFR</name>
<evidence type="ECO:0000256" key="7">
    <source>
        <dbReference type="SAM" id="SignalP"/>
    </source>
</evidence>
<keyword evidence="10" id="KW-1185">Reference proteome</keyword>
<dbReference type="SUPFAM" id="SSF55681">
    <property type="entry name" value="Class II aaRS and biotin synthetases"/>
    <property type="match status" value="1"/>
</dbReference>
<evidence type="ECO:0000256" key="5">
    <source>
        <dbReference type="ARBA" id="ARBA00023146"/>
    </source>
</evidence>
<keyword evidence="7" id="KW-0732">Signal</keyword>
<keyword evidence="3" id="KW-0547">Nucleotide-binding</keyword>
<dbReference type="Proteomes" id="UP000054561">
    <property type="component" value="Unassembled WGS sequence"/>
</dbReference>